<gene>
    <name evidence="1" type="ORF">FL583_01160</name>
</gene>
<comment type="caution">
    <text evidence="1">The sequence shown here is derived from an EMBL/GenBank/DDBJ whole genome shotgun (WGS) entry which is preliminary data.</text>
</comment>
<dbReference type="InParanoid" id="A0A545B0L4"/>
<dbReference type="PANTHER" id="PTHR42110:SF1">
    <property type="entry name" value="L-ASPARAGINASE, PUTATIVE (AFU_ORTHOLOGUE AFUA_3G11890)-RELATED"/>
    <property type="match status" value="1"/>
</dbReference>
<sequence>MLGIVSDTSLPVLARVTRSGIVESRHHGSLVVLDTAGEVHTARGDVTSPVYARSSLKPMQAAAMLESGADLSGELLALAAASHAAEPFHVDGVRAILDRAGLPVDALRCPPGTPLDPVVAEAVLRAGDPTDPRLWMNCSGKHAGFLLACRTSNWATGSYLDVGHPLQARVAAEIAGAAGEPVAHLGIDGCGAPTAALGLTGLARAFGAFVRAEPSSARGRVAAAMRAHPEYVAGTRRPDTWLMRGVPGALAKGGAEGVVAVALADGRALAVKIEDGSQRAVWPVAVAALRALGVDAPVLDRLARAPMLGGGAEVGAVEAVV</sequence>
<organism evidence="1 2">
    <name type="scientific">Cryptosporangium phraense</name>
    <dbReference type="NCBI Taxonomy" id="2593070"/>
    <lineage>
        <taxon>Bacteria</taxon>
        <taxon>Bacillati</taxon>
        <taxon>Actinomycetota</taxon>
        <taxon>Actinomycetes</taxon>
        <taxon>Cryptosporangiales</taxon>
        <taxon>Cryptosporangiaceae</taxon>
        <taxon>Cryptosporangium</taxon>
    </lineage>
</organism>
<dbReference type="EMBL" id="VIRS01000001">
    <property type="protein sequence ID" value="TQS47127.1"/>
    <property type="molecule type" value="Genomic_DNA"/>
</dbReference>
<keyword evidence="2" id="KW-1185">Reference proteome</keyword>
<proteinExistence type="predicted"/>
<dbReference type="Proteomes" id="UP000317982">
    <property type="component" value="Unassembled WGS sequence"/>
</dbReference>
<dbReference type="OrthoDB" id="9780674at2"/>
<dbReference type="Pfam" id="PF06089">
    <property type="entry name" value="Asparaginase_II"/>
    <property type="match status" value="1"/>
</dbReference>
<dbReference type="PANTHER" id="PTHR42110">
    <property type="entry name" value="L-ASPARAGINASE, PUTATIVE (AFU_ORTHOLOGUE AFUA_3G11890)-RELATED"/>
    <property type="match status" value="1"/>
</dbReference>
<protein>
    <submittedName>
        <fullName evidence="1">Asparaginase</fullName>
    </submittedName>
</protein>
<evidence type="ECO:0000313" key="1">
    <source>
        <dbReference type="EMBL" id="TQS47127.1"/>
    </source>
</evidence>
<accession>A0A545B0L4</accession>
<reference evidence="1 2" key="1">
    <citation type="submission" date="2019-07" db="EMBL/GenBank/DDBJ databases">
        <title>Cryptosporangium phraense sp. nov., isolated from plant litter.</title>
        <authorList>
            <person name="Suriyachadkun C."/>
        </authorList>
    </citation>
    <scope>NUCLEOTIDE SEQUENCE [LARGE SCALE GENOMIC DNA]</scope>
    <source>
        <strain evidence="1 2">A-T 5661</strain>
    </source>
</reference>
<evidence type="ECO:0000313" key="2">
    <source>
        <dbReference type="Proteomes" id="UP000317982"/>
    </source>
</evidence>
<dbReference type="AlphaFoldDB" id="A0A545B0L4"/>
<name>A0A545B0L4_9ACTN</name>
<dbReference type="InterPro" id="IPR010349">
    <property type="entry name" value="Asparaginase_II"/>
</dbReference>